<organism evidence="8 9">
    <name type="scientific">Corynebacterium singulare</name>
    <dbReference type="NCBI Taxonomy" id="161899"/>
    <lineage>
        <taxon>Bacteria</taxon>
        <taxon>Bacillati</taxon>
        <taxon>Actinomycetota</taxon>
        <taxon>Actinomycetes</taxon>
        <taxon>Mycobacteriales</taxon>
        <taxon>Corynebacteriaceae</taxon>
        <taxon>Corynebacterium</taxon>
    </lineage>
</organism>
<comment type="subcellular location">
    <subcellularLocation>
        <location evidence="6">Cell membrane</location>
        <topology evidence="6">Multi-pass membrane protein</topology>
    </subcellularLocation>
    <subcellularLocation>
        <location evidence="1">Membrane</location>
        <topology evidence="1">Multi-pass membrane protein</topology>
    </subcellularLocation>
</comment>
<evidence type="ECO:0000256" key="4">
    <source>
        <dbReference type="ARBA" id="ARBA00022989"/>
    </source>
</evidence>
<feature type="transmembrane region" description="Helical" evidence="7">
    <location>
        <begin position="70"/>
        <end position="89"/>
    </location>
</feature>
<dbReference type="Gene3D" id="1.10.3470.10">
    <property type="entry name" value="ABC transporter involved in vitamin B12 uptake, BtuC"/>
    <property type="match status" value="1"/>
</dbReference>
<feature type="transmembrane region" description="Helical" evidence="7">
    <location>
        <begin position="45"/>
        <end position="64"/>
    </location>
</feature>
<comment type="similarity">
    <text evidence="2 6">Belongs to the ABC-3 integral membrane protein family.</text>
</comment>
<keyword evidence="3 6" id="KW-0812">Transmembrane</keyword>
<proteinExistence type="inferred from homology"/>
<feature type="transmembrane region" description="Helical" evidence="7">
    <location>
        <begin position="96"/>
        <end position="116"/>
    </location>
</feature>
<name>A0ABS9PV17_9CORY</name>
<dbReference type="PANTHER" id="PTHR30477:SF21">
    <property type="entry name" value="ABC-3 PROTEIN"/>
    <property type="match status" value="1"/>
</dbReference>
<protein>
    <submittedName>
        <fullName evidence="8">Metal ABC transporter permease</fullName>
    </submittedName>
</protein>
<evidence type="ECO:0000313" key="9">
    <source>
        <dbReference type="Proteomes" id="UP001521911"/>
    </source>
</evidence>
<evidence type="ECO:0000256" key="3">
    <source>
        <dbReference type="ARBA" id="ARBA00022692"/>
    </source>
</evidence>
<evidence type="ECO:0000313" key="8">
    <source>
        <dbReference type="EMBL" id="MCG7276435.1"/>
    </source>
</evidence>
<evidence type="ECO:0000256" key="6">
    <source>
        <dbReference type="RuleBase" id="RU003943"/>
    </source>
</evidence>
<keyword evidence="6" id="KW-0813">Transport</keyword>
<sequence length="273" mass="27344">MKLADPSILVLPAAEAIAVGVLAGLVGAFVVLSRRVFFAESLSHGIFPGAVLGVVGATACGIHATSGLMVGAALGCIPLIVLTRFLGGVRGVSSSAAAGVTLTVGYALGIVLLRWFQPLPIRVDTFLVGSLTTVDSRDVMVAVALLIACLVILVPLRRQLIATAFDADSVRASNGPARLCEYVVLGAATATMVALVPAVGTILSLALLVAPAAGLRCWVSSPGHLLVGSTLVGVVLATGGLAAAVILDLSAGGTIAVLAGVFYLGSTVCRALR</sequence>
<dbReference type="EMBL" id="JAKRDF010000008">
    <property type="protein sequence ID" value="MCG7276435.1"/>
    <property type="molecule type" value="Genomic_DNA"/>
</dbReference>
<feature type="transmembrane region" description="Helical" evidence="7">
    <location>
        <begin position="136"/>
        <end position="156"/>
    </location>
</feature>
<feature type="transmembrane region" description="Helical" evidence="7">
    <location>
        <begin position="12"/>
        <end position="33"/>
    </location>
</feature>
<evidence type="ECO:0000256" key="7">
    <source>
        <dbReference type="SAM" id="Phobius"/>
    </source>
</evidence>
<feature type="transmembrane region" description="Helical" evidence="7">
    <location>
        <begin position="226"/>
        <end position="247"/>
    </location>
</feature>
<keyword evidence="5 7" id="KW-0472">Membrane</keyword>
<dbReference type="Pfam" id="PF00950">
    <property type="entry name" value="ABC-3"/>
    <property type="match status" value="1"/>
</dbReference>
<dbReference type="PANTHER" id="PTHR30477">
    <property type="entry name" value="ABC-TRANSPORTER METAL-BINDING PROTEIN"/>
    <property type="match status" value="1"/>
</dbReference>
<comment type="caution">
    <text evidence="8">The sequence shown here is derived from an EMBL/GenBank/DDBJ whole genome shotgun (WGS) entry which is preliminary data.</text>
</comment>
<keyword evidence="4 7" id="KW-1133">Transmembrane helix</keyword>
<dbReference type="Proteomes" id="UP001521911">
    <property type="component" value="Unassembled WGS sequence"/>
</dbReference>
<evidence type="ECO:0000256" key="5">
    <source>
        <dbReference type="ARBA" id="ARBA00023136"/>
    </source>
</evidence>
<dbReference type="InterPro" id="IPR001626">
    <property type="entry name" value="ABC_TroCD"/>
</dbReference>
<keyword evidence="9" id="KW-1185">Reference proteome</keyword>
<reference evidence="8 9" key="1">
    <citation type="submission" date="2022-02" db="EMBL/GenBank/DDBJ databases">
        <title>Uncovering new skin microbiome diversity through culturing and metagenomics.</title>
        <authorList>
            <person name="Conlan S."/>
            <person name="Deming C."/>
            <person name="Nisc Comparative Sequencing Program N."/>
            <person name="Segre J.A."/>
        </authorList>
    </citation>
    <scope>NUCLEOTIDE SEQUENCE [LARGE SCALE GENOMIC DNA]</scope>
    <source>
        <strain evidence="8 9">ACRQV</strain>
    </source>
</reference>
<evidence type="ECO:0000256" key="2">
    <source>
        <dbReference type="ARBA" id="ARBA00008034"/>
    </source>
</evidence>
<feature type="transmembrane region" description="Helical" evidence="7">
    <location>
        <begin position="202"/>
        <end position="219"/>
    </location>
</feature>
<dbReference type="SUPFAM" id="SSF81345">
    <property type="entry name" value="ABC transporter involved in vitamin B12 uptake, BtuC"/>
    <property type="match status" value="1"/>
</dbReference>
<dbReference type="InterPro" id="IPR037294">
    <property type="entry name" value="ABC_BtuC-like"/>
</dbReference>
<accession>A0ABS9PV17</accession>
<gene>
    <name evidence="8" type="ORF">MHK08_08140</name>
</gene>
<feature type="transmembrane region" description="Helical" evidence="7">
    <location>
        <begin position="253"/>
        <end position="272"/>
    </location>
</feature>
<dbReference type="RefSeq" id="WP_144793728.1">
    <property type="nucleotide sequence ID" value="NZ_JAKRDF010000008.1"/>
</dbReference>
<evidence type="ECO:0000256" key="1">
    <source>
        <dbReference type="ARBA" id="ARBA00004141"/>
    </source>
</evidence>